<evidence type="ECO:0000313" key="2">
    <source>
        <dbReference type="Proteomes" id="UP001164250"/>
    </source>
</evidence>
<dbReference type="EMBL" id="CM047905">
    <property type="protein sequence ID" value="KAJ0088928.1"/>
    <property type="molecule type" value="Genomic_DNA"/>
</dbReference>
<dbReference type="Proteomes" id="UP001164250">
    <property type="component" value="Chromosome 9"/>
</dbReference>
<proteinExistence type="predicted"/>
<comment type="caution">
    <text evidence="1">The sequence shown here is derived from an EMBL/GenBank/DDBJ whole genome shotgun (WGS) entry which is preliminary data.</text>
</comment>
<keyword evidence="2" id="KW-1185">Reference proteome</keyword>
<gene>
    <name evidence="1" type="ORF">Patl1_32220</name>
</gene>
<name>A0ACC1AQL0_9ROSI</name>
<organism evidence="1 2">
    <name type="scientific">Pistacia atlantica</name>
    <dbReference type="NCBI Taxonomy" id="434234"/>
    <lineage>
        <taxon>Eukaryota</taxon>
        <taxon>Viridiplantae</taxon>
        <taxon>Streptophyta</taxon>
        <taxon>Embryophyta</taxon>
        <taxon>Tracheophyta</taxon>
        <taxon>Spermatophyta</taxon>
        <taxon>Magnoliopsida</taxon>
        <taxon>eudicotyledons</taxon>
        <taxon>Gunneridae</taxon>
        <taxon>Pentapetalae</taxon>
        <taxon>rosids</taxon>
        <taxon>malvids</taxon>
        <taxon>Sapindales</taxon>
        <taxon>Anacardiaceae</taxon>
        <taxon>Pistacia</taxon>
    </lineage>
</organism>
<evidence type="ECO:0000313" key="1">
    <source>
        <dbReference type="EMBL" id="KAJ0088928.1"/>
    </source>
</evidence>
<accession>A0ACC1AQL0</accession>
<reference evidence="2" key="1">
    <citation type="journal article" date="2023" name="G3 (Bethesda)">
        <title>Genome assembly and association tests identify interacting loci associated with vigor, precocity, and sex in interspecific pistachio rootstocks.</title>
        <authorList>
            <person name="Palmer W."/>
            <person name="Jacygrad E."/>
            <person name="Sagayaradj S."/>
            <person name="Cavanaugh K."/>
            <person name="Han R."/>
            <person name="Bertier L."/>
            <person name="Beede B."/>
            <person name="Kafkas S."/>
            <person name="Golino D."/>
            <person name="Preece J."/>
            <person name="Michelmore R."/>
        </authorList>
    </citation>
    <scope>NUCLEOTIDE SEQUENCE [LARGE SCALE GENOMIC DNA]</scope>
</reference>
<sequence length="453" mass="50282">MDCRMKKRRCRREKLGGSGQDSAWHCADKATRLRPRYELAWLCKGGCCVGVNVVAEMSVCDVASSHNLVGCEATSSYDLGWCHRNEPNSWLKVVTSSAQLAIAGYANVTVSSMAGRDENRIFIGGLAFTTTERHLEDAFSRYGKILQSSCPCSESTQTGSTDIILIVEASDLITYRSSYCCMILLKSFIATAATTRHRISSSYDKFEDEMMVYGATVVVDRDTGRPRGFGFITFADSRAMDDAIKDMHNRELDGRVISVNKAQPKLGSEDPGYGYGRDHMAGGRDSYRGDRSAGRSDCFKCGRPGHFARECLSADGGGRGGGRFSSHSRFSGGGGYGDRFDVDRYDDRFDGGRYGGRDHLDSRHSRYGNRDHNHDDRYQPRGDRFAGDRYMDREPQNGYGKERGYYRDGGPRAGGDRYGGGGPAHYDRGSYRDRPGPYDRPRSGGRPSSFDRY</sequence>
<protein>
    <submittedName>
        <fullName evidence="1">Uncharacterized protein</fullName>
    </submittedName>
</protein>